<feature type="region of interest" description="Disordered" evidence="9">
    <location>
        <begin position="490"/>
        <end position="529"/>
    </location>
</feature>
<dbReference type="PANTHER" id="PTHR45871">
    <property type="entry name" value="N-ACETYLGLUCOSAMINYL-PHOSPHATIDYLINOSITOL BIOSYNTHETIC PROTEIN"/>
    <property type="match status" value="1"/>
</dbReference>
<dbReference type="VEuPathDB" id="FungiDB:DFL_001548"/>
<evidence type="ECO:0000259" key="11">
    <source>
        <dbReference type="Pfam" id="PF08288"/>
    </source>
</evidence>
<keyword evidence="5" id="KW-0328">Glycosyltransferase</keyword>
<organism evidence="12 13">
    <name type="scientific">Arthrobotrys flagrans</name>
    <name type="common">Nematode-trapping fungus</name>
    <name type="synonym">Trichothecium flagrans</name>
    <dbReference type="NCBI Taxonomy" id="97331"/>
    <lineage>
        <taxon>Eukaryota</taxon>
        <taxon>Fungi</taxon>
        <taxon>Dikarya</taxon>
        <taxon>Ascomycota</taxon>
        <taxon>Pezizomycotina</taxon>
        <taxon>Orbiliomycetes</taxon>
        <taxon>Orbiliales</taxon>
        <taxon>Orbiliaceae</taxon>
        <taxon>Arthrobotrys</taxon>
    </lineage>
</organism>
<feature type="compositionally biased region" description="Basic and acidic residues" evidence="9">
    <location>
        <begin position="695"/>
        <end position="708"/>
    </location>
</feature>
<feature type="domain" description="Glycosyl transferase family 1" evidence="10">
    <location>
        <begin position="187"/>
        <end position="334"/>
    </location>
</feature>
<evidence type="ECO:0000313" key="12">
    <source>
        <dbReference type="EMBL" id="RVD87307.1"/>
    </source>
</evidence>
<dbReference type="OrthoDB" id="734129at2759"/>
<evidence type="ECO:0000313" key="13">
    <source>
        <dbReference type="Proteomes" id="UP000283090"/>
    </source>
</evidence>
<dbReference type="AlphaFoldDB" id="A0A437A8K5"/>
<keyword evidence="13" id="KW-1185">Reference proteome</keyword>
<dbReference type="InterPro" id="IPR039507">
    <property type="entry name" value="PIG-A/GPI3"/>
</dbReference>
<feature type="domain" description="PIGA GPI anchor biosynthesis" evidence="11">
    <location>
        <begin position="42"/>
        <end position="131"/>
    </location>
</feature>
<evidence type="ECO:0000256" key="4">
    <source>
        <dbReference type="ARBA" id="ARBA00022502"/>
    </source>
</evidence>
<sequence>MSYNIAMVSDFFFPQPGGVESHIYQVSSKLVDRGHKVVIITHSYGDRTGVRYLANGIKVYYVPFWVVYRESTLPTVFSFFPILRQIVLRERIDIVHGHGSLSAFCQEGLLHAKTMGLKTCFTDHSLFGFADAASILTNKLLKFTLSDVDHVICVSHTCKENTVLRAALDPFTVSAIPNALVSKDFRPADSPPPTSTITIVVISRLFPNKGCDLLVATIPRICAQHKNVRFIIGGSGPKAIDLEQMIEKNVLQDRVEMLGPIRHEDVRNVMIRGQIYLHASLTEAFGTVIVEAASCGLYVVCTQVGGIPEVLPSEMTVFAKPEEDDLVAATSRAIHAIKSGAVRPEMFHDQIRQMYSWTDVAERTEKVYNGIMRFRSSRLIDRLKRYYGCGVWAGKLFVLCAVIDYLLMMFLEFWWPRRNIDVARDWPRKRVARKESPSQTDAEGPEERNGWVSDMQDQDSQQLKRYLRNPGVPPPIGTRASTLSNMWHRTSLQPHRSPRPSHPCLSRQQPLSSTIRRRSNPKSTSTLEATVPSEHVSWFEGSRLMLCDIENRSKLASGCHNTRSLWSSNEPEGYGFQHELDDYINSFAEEDQLGLFFDDTYYNSFGETGGSPPSQLSNECTQSFFNVPDCAIDPQLRAGPDMPAENPHIPPSTPSTNIVASPGLLHPRRPQGNVHLLPKAPALCSSPRKLRRKSKKDESTHNHNSEAKYPLYDRRLYELARHHSKPFNCHSGSQSYGARYNGIPDVGDFSNESSTPPEISQAAIDEFLASLDSALFDCSIGDIMMPDVPDTAQPGMQQTPTDPPVPVLSQQDYVLRMLAPSAPLIQPSEKRKRGRPKKGEVGESYQEETTPIEQNLSYFRGPNQPFMQPTSFPGPSNASRPRIYAPQCIPPTPIAPSLPVPSSSRSTPHPGSEASDENSRVLAKRRRTETRNPHRSMSKKEQAYLEMGDKVKLYDQTNIHELLYFPSIKPGRTQCFWIQRHPYANTRVYEDHYRTWCRYRHCKGVETTELIRTATGEMREKNYKHPRTIIAGNYQVAVDWEYVVDEIATFKSDPHGQCAYDRRNVFDTIECFFHLRCFEQLVDFPHVVRTQLVQVDHRVLHQDKSCNSITKRKNKGGTNAAEIEWYLKDDAEQWMKRTQLDWHFNPPPGSDESLEKVLLNGKKQYNEKKGSKYMFQPGSEFGSPDPSEL</sequence>
<dbReference type="Pfam" id="PF00534">
    <property type="entry name" value="Glycos_transf_1"/>
    <property type="match status" value="1"/>
</dbReference>
<protein>
    <recommendedName>
        <fullName evidence="8">Phosphatidylinositol N-acetylglucosaminyltransferase GPI3 subunit</fullName>
        <ecNumber evidence="3">2.4.1.198</ecNumber>
    </recommendedName>
    <alternativeName>
        <fullName evidence="7">GlcNAc-PI synthesis protein</fullName>
    </alternativeName>
</protein>
<dbReference type="SUPFAM" id="SSF53756">
    <property type="entry name" value="UDP-Glycosyltransferase/glycogen phosphorylase"/>
    <property type="match status" value="1"/>
</dbReference>
<feature type="region of interest" description="Disordered" evidence="9">
    <location>
        <begin position="687"/>
        <end position="708"/>
    </location>
</feature>
<dbReference type="InterPro" id="IPR013234">
    <property type="entry name" value="PIGA_GPI_anchor_biosynthesis"/>
</dbReference>
<dbReference type="PANTHER" id="PTHR45871:SF1">
    <property type="entry name" value="PHOSPHATIDYLINOSITOL N-ACETYLGLUCOSAMINYLTRANSFERASE SUBUNIT A"/>
    <property type="match status" value="1"/>
</dbReference>
<name>A0A437A8K5_ARTFL</name>
<feature type="compositionally biased region" description="Polar residues" evidence="9">
    <location>
        <begin position="900"/>
        <end position="909"/>
    </location>
</feature>
<evidence type="ECO:0000259" key="10">
    <source>
        <dbReference type="Pfam" id="PF00534"/>
    </source>
</evidence>
<dbReference type="UniPathway" id="UPA00196"/>
<dbReference type="STRING" id="97331.A0A437A8K5"/>
<evidence type="ECO:0000256" key="5">
    <source>
        <dbReference type="ARBA" id="ARBA00022676"/>
    </source>
</evidence>
<accession>A0A437A8K5</accession>
<dbReference type="FunFam" id="3.40.50.2000:FF:000053">
    <property type="entry name" value="Phosphatidylinositol N-acetylglucosaminyltransferase GPI3 subunit"/>
    <property type="match status" value="1"/>
</dbReference>
<keyword evidence="4" id="KW-0337">GPI-anchor biosynthesis</keyword>
<evidence type="ECO:0000256" key="7">
    <source>
        <dbReference type="ARBA" id="ARBA00032160"/>
    </source>
</evidence>
<proteinExistence type="predicted"/>
<dbReference type="EC" id="2.4.1.198" evidence="3"/>
<comment type="caution">
    <text evidence="12">The sequence shown here is derived from an EMBL/GenBank/DDBJ whole genome shotgun (WGS) entry which is preliminary data.</text>
</comment>
<dbReference type="Pfam" id="PF08288">
    <property type="entry name" value="PIGA"/>
    <property type="match status" value="1"/>
</dbReference>
<dbReference type="RefSeq" id="XP_067492851.1">
    <property type="nucleotide sequence ID" value="XM_067630182.1"/>
</dbReference>
<feature type="compositionally biased region" description="Basic residues" evidence="9">
    <location>
        <begin position="922"/>
        <end position="937"/>
    </location>
</feature>
<dbReference type="GO" id="GO:0000506">
    <property type="term" value="C:glycosylphosphatidylinositol-N-acetylglucosaminyltransferase (GPI-GnT) complex"/>
    <property type="evidence" value="ECO:0007669"/>
    <property type="project" value="InterPro"/>
</dbReference>
<dbReference type="GeneID" id="93583859"/>
<dbReference type="GO" id="GO:0006506">
    <property type="term" value="P:GPI anchor biosynthetic process"/>
    <property type="evidence" value="ECO:0007669"/>
    <property type="project" value="UniProtKB-UniPathway"/>
</dbReference>
<dbReference type="FunFam" id="3.40.50.2000:FF:000026">
    <property type="entry name" value="Phosphatidylinositol N-acetylglucosaminyltransferase subunit A"/>
    <property type="match status" value="1"/>
</dbReference>
<evidence type="ECO:0000256" key="2">
    <source>
        <dbReference type="ARBA" id="ARBA00004687"/>
    </source>
</evidence>
<comment type="function">
    <text evidence="1">Catalytic subunit in the complex catalyzing the transfer of N-acetylglucosamine from UDP-N-acetylglucosamine to phosphatidylinositol, the first step of GPI biosynthesis.</text>
</comment>
<dbReference type="GO" id="GO:0017176">
    <property type="term" value="F:phosphatidylinositol N-acetylglucosaminyltransferase activity"/>
    <property type="evidence" value="ECO:0007669"/>
    <property type="project" value="UniProtKB-EC"/>
</dbReference>
<dbReference type="EMBL" id="SAEB01000003">
    <property type="protein sequence ID" value="RVD87307.1"/>
    <property type="molecule type" value="Genomic_DNA"/>
</dbReference>
<evidence type="ECO:0000256" key="3">
    <source>
        <dbReference type="ARBA" id="ARBA00012420"/>
    </source>
</evidence>
<evidence type="ECO:0000256" key="1">
    <source>
        <dbReference type="ARBA" id="ARBA00003265"/>
    </source>
</evidence>
<keyword evidence="6" id="KW-0808">Transferase</keyword>
<evidence type="ECO:0000256" key="9">
    <source>
        <dbReference type="SAM" id="MobiDB-lite"/>
    </source>
</evidence>
<feature type="region of interest" description="Disordered" evidence="9">
    <location>
        <begin position="429"/>
        <end position="455"/>
    </location>
</feature>
<evidence type="ECO:0000256" key="8">
    <source>
        <dbReference type="ARBA" id="ARBA00068617"/>
    </source>
</evidence>
<reference evidence="12 13" key="1">
    <citation type="submission" date="2019-01" db="EMBL/GenBank/DDBJ databases">
        <title>Intercellular communication is required for trap formation in the nematode-trapping fungus Duddingtonia flagrans.</title>
        <authorList>
            <person name="Youssar L."/>
            <person name="Wernet V."/>
            <person name="Hensel N."/>
            <person name="Hildebrandt H.-G."/>
            <person name="Fischer R."/>
        </authorList>
    </citation>
    <scope>NUCLEOTIDE SEQUENCE [LARGE SCALE GENOMIC DNA]</scope>
    <source>
        <strain evidence="12 13">CBS H-5679</strain>
    </source>
</reference>
<feature type="compositionally biased region" description="Polar residues" evidence="9">
    <location>
        <begin position="847"/>
        <end position="857"/>
    </location>
</feature>
<feature type="region of interest" description="Disordered" evidence="9">
    <location>
        <begin position="1169"/>
        <end position="1189"/>
    </location>
</feature>
<comment type="pathway">
    <text evidence="2">Glycolipid biosynthesis; glycosylphosphatidylinositol-anchor biosynthesis.</text>
</comment>
<dbReference type="Proteomes" id="UP000283090">
    <property type="component" value="Unassembled WGS sequence"/>
</dbReference>
<dbReference type="CDD" id="cd03796">
    <property type="entry name" value="GT4_PIG-A-like"/>
    <property type="match status" value="1"/>
</dbReference>
<evidence type="ECO:0000256" key="6">
    <source>
        <dbReference type="ARBA" id="ARBA00022679"/>
    </source>
</evidence>
<dbReference type="Gene3D" id="3.40.50.2000">
    <property type="entry name" value="Glycogen Phosphorylase B"/>
    <property type="match status" value="2"/>
</dbReference>
<feature type="region of interest" description="Disordered" evidence="9">
    <location>
        <begin position="787"/>
        <end position="807"/>
    </location>
</feature>
<feature type="compositionally biased region" description="Pro residues" evidence="9">
    <location>
        <begin position="888"/>
        <end position="899"/>
    </location>
</feature>
<feature type="compositionally biased region" description="Polar residues" evidence="9">
    <location>
        <begin position="865"/>
        <end position="879"/>
    </location>
</feature>
<feature type="region of interest" description="Disordered" evidence="9">
    <location>
        <begin position="820"/>
        <end position="940"/>
    </location>
</feature>
<dbReference type="InterPro" id="IPR001296">
    <property type="entry name" value="Glyco_trans_1"/>
</dbReference>
<gene>
    <name evidence="12" type="ORF">DFL_001548</name>
</gene>